<dbReference type="InterPro" id="IPR019734">
    <property type="entry name" value="TPR_rpt"/>
</dbReference>
<name>A0A518HTU0_9BACT</name>
<keyword evidence="4 6" id="KW-0472">Membrane</keyword>
<protein>
    <submittedName>
        <fullName evidence="8">O-Antigen ligase</fullName>
    </submittedName>
</protein>
<keyword evidence="5" id="KW-0802">TPR repeat</keyword>
<feature type="domain" description="O-antigen ligase-related" evidence="7">
    <location>
        <begin position="196"/>
        <end position="340"/>
    </location>
</feature>
<accession>A0A518HTU0</accession>
<organism evidence="8 9">
    <name type="scientific">Stieleria neptunia</name>
    <dbReference type="NCBI Taxonomy" id="2527979"/>
    <lineage>
        <taxon>Bacteria</taxon>
        <taxon>Pseudomonadati</taxon>
        <taxon>Planctomycetota</taxon>
        <taxon>Planctomycetia</taxon>
        <taxon>Pirellulales</taxon>
        <taxon>Pirellulaceae</taxon>
        <taxon>Stieleria</taxon>
    </lineage>
</organism>
<dbReference type="SMART" id="SM00028">
    <property type="entry name" value="TPR"/>
    <property type="match status" value="2"/>
</dbReference>
<dbReference type="Gene3D" id="1.25.40.10">
    <property type="entry name" value="Tetratricopeptide repeat domain"/>
    <property type="match status" value="1"/>
</dbReference>
<feature type="transmembrane region" description="Helical" evidence="6">
    <location>
        <begin position="364"/>
        <end position="382"/>
    </location>
</feature>
<evidence type="ECO:0000256" key="2">
    <source>
        <dbReference type="ARBA" id="ARBA00022692"/>
    </source>
</evidence>
<dbReference type="PANTHER" id="PTHR37422">
    <property type="entry name" value="TEICHURONIC ACID BIOSYNTHESIS PROTEIN TUAE"/>
    <property type="match status" value="1"/>
</dbReference>
<sequence>MRGFTFLWPLVAWAAYSWFQSYPLSPALVSVLSPGSYAAYVDWVTPILPADLRPSSFPLSVAPESTKHSAAMLTLLIPIAYSVAIACRERTNVLVLLGVITIGIAGHSMVGMVFTEVPLLETLDEFETASSTSFGTFFNRNNTALLLNLGLSCGLGLIAHRLATFRTDDINHRSPQSGNWTMMFHHSDMLIGMASVGICATGLLACGSRGGVVGAFLAGLVAFGWLRSRRGFVAIPAIGLVFVVLVALAISTFPNVFTTFRRFQDIDLKSGAGTNDARLEHWPDGARAAAGYFPAGSGLGTYAHAYLPYQETSPGYWFHHADNLWLELSAEQGVPGILLAAWIIGMLVLAVSRLSHSADPIDKGLGTCGWYLIAATIVTQMFDFGLIVPGNLFTFTVLASAIIVRGCRPALKATSGGRHAIQDDARSAGVLFSSGSFRLSRRTLPAAFGLLIVFFGAACLPRLKSDAKDDTLVRSAELELARERVDPRAVERILDSIQSATVAHSSPEILLVSAQIYSWIGRLQTVTAQDLDTVEDVQMAFDRARRIEQRRRWYRQSSALTMPAEAYLAAVQSSQLALTKLPLGIEPRMQLAYLDFAHQDAGRSQIAVTQLGMLQSQSAKQLAVLAVLAGDAGDFESSAKYWRNATELNVRLTRNALLHAERTSGLNLTDIISSTPQSLRAASRYLLEHEFESPAMKAQIDGFLEHAIAKVDCDRCETIRETAVCEELLGDMHFQLNQLDDCFVHYEKALQLTPSNRRLRAKLVKKLAANNRAEEAARLRGR</sequence>
<evidence type="ECO:0000259" key="7">
    <source>
        <dbReference type="Pfam" id="PF04932"/>
    </source>
</evidence>
<dbReference type="PANTHER" id="PTHR37422:SF23">
    <property type="entry name" value="TEICHURONIC ACID BIOSYNTHESIS PROTEIN TUAE"/>
    <property type="match status" value="1"/>
</dbReference>
<feature type="transmembrane region" description="Helical" evidence="6">
    <location>
        <begin position="233"/>
        <end position="253"/>
    </location>
</feature>
<keyword evidence="3 6" id="KW-1133">Transmembrane helix</keyword>
<evidence type="ECO:0000256" key="5">
    <source>
        <dbReference type="PROSITE-ProRule" id="PRU00339"/>
    </source>
</evidence>
<dbReference type="AlphaFoldDB" id="A0A518HTU0"/>
<dbReference type="InterPro" id="IPR007016">
    <property type="entry name" value="O-antigen_ligase-rel_domated"/>
</dbReference>
<gene>
    <name evidence="8" type="ORF">Enr13x_40750</name>
</gene>
<feature type="transmembrane region" description="Helical" evidence="6">
    <location>
        <begin position="184"/>
        <end position="204"/>
    </location>
</feature>
<keyword evidence="2 6" id="KW-0812">Transmembrane</keyword>
<dbReference type="EMBL" id="CP037423">
    <property type="protein sequence ID" value="QDV44213.1"/>
    <property type="molecule type" value="Genomic_DNA"/>
</dbReference>
<feature type="transmembrane region" description="Helical" evidence="6">
    <location>
        <begin position="94"/>
        <end position="114"/>
    </location>
</feature>
<keyword evidence="9" id="KW-1185">Reference proteome</keyword>
<dbReference type="Pfam" id="PF04932">
    <property type="entry name" value="Wzy_C"/>
    <property type="match status" value="1"/>
</dbReference>
<feature type="transmembrane region" description="Helical" evidence="6">
    <location>
        <begin position="69"/>
        <end position="87"/>
    </location>
</feature>
<evidence type="ECO:0000256" key="3">
    <source>
        <dbReference type="ARBA" id="ARBA00022989"/>
    </source>
</evidence>
<dbReference type="Proteomes" id="UP000319004">
    <property type="component" value="Chromosome"/>
</dbReference>
<evidence type="ECO:0000256" key="6">
    <source>
        <dbReference type="SAM" id="Phobius"/>
    </source>
</evidence>
<dbReference type="GO" id="GO:0016874">
    <property type="term" value="F:ligase activity"/>
    <property type="evidence" value="ECO:0007669"/>
    <property type="project" value="UniProtKB-KW"/>
</dbReference>
<dbReference type="SUPFAM" id="SSF48452">
    <property type="entry name" value="TPR-like"/>
    <property type="match status" value="1"/>
</dbReference>
<feature type="transmembrane region" description="Helical" evidence="6">
    <location>
        <begin position="333"/>
        <end position="352"/>
    </location>
</feature>
<evidence type="ECO:0000256" key="4">
    <source>
        <dbReference type="ARBA" id="ARBA00023136"/>
    </source>
</evidence>
<dbReference type="GO" id="GO:0016020">
    <property type="term" value="C:membrane"/>
    <property type="evidence" value="ECO:0007669"/>
    <property type="project" value="UniProtKB-SubCell"/>
</dbReference>
<dbReference type="PROSITE" id="PS50005">
    <property type="entry name" value="TPR"/>
    <property type="match status" value="1"/>
</dbReference>
<proteinExistence type="predicted"/>
<evidence type="ECO:0000313" key="9">
    <source>
        <dbReference type="Proteomes" id="UP000319004"/>
    </source>
</evidence>
<keyword evidence="8" id="KW-0436">Ligase</keyword>
<reference evidence="8 9" key="1">
    <citation type="submission" date="2019-03" db="EMBL/GenBank/DDBJ databases">
        <title>Deep-cultivation of Planctomycetes and their phenomic and genomic characterization uncovers novel biology.</title>
        <authorList>
            <person name="Wiegand S."/>
            <person name="Jogler M."/>
            <person name="Boedeker C."/>
            <person name="Pinto D."/>
            <person name="Vollmers J."/>
            <person name="Rivas-Marin E."/>
            <person name="Kohn T."/>
            <person name="Peeters S.H."/>
            <person name="Heuer A."/>
            <person name="Rast P."/>
            <person name="Oberbeckmann S."/>
            <person name="Bunk B."/>
            <person name="Jeske O."/>
            <person name="Meyerdierks A."/>
            <person name="Storesund J.E."/>
            <person name="Kallscheuer N."/>
            <person name="Luecker S."/>
            <person name="Lage O.M."/>
            <person name="Pohl T."/>
            <person name="Merkel B.J."/>
            <person name="Hornburger P."/>
            <person name="Mueller R.-W."/>
            <person name="Bruemmer F."/>
            <person name="Labrenz M."/>
            <person name="Spormann A.M."/>
            <person name="Op den Camp H."/>
            <person name="Overmann J."/>
            <person name="Amann R."/>
            <person name="Jetten M.S.M."/>
            <person name="Mascher T."/>
            <person name="Medema M.H."/>
            <person name="Devos D.P."/>
            <person name="Kaster A.-K."/>
            <person name="Ovreas L."/>
            <person name="Rohde M."/>
            <person name="Galperin M.Y."/>
            <person name="Jogler C."/>
        </authorList>
    </citation>
    <scope>NUCLEOTIDE SEQUENCE [LARGE SCALE GENOMIC DNA]</scope>
    <source>
        <strain evidence="8 9">Enr13</strain>
    </source>
</reference>
<evidence type="ECO:0000313" key="8">
    <source>
        <dbReference type="EMBL" id="QDV44213.1"/>
    </source>
</evidence>
<comment type="subcellular location">
    <subcellularLocation>
        <location evidence="1">Membrane</location>
        <topology evidence="1">Multi-pass membrane protein</topology>
    </subcellularLocation>
</comment>
<dbReference type="InterPro" id="IPR051533">
    <property type="entry name" value="WaaL-like"/>
</dbReference>
<feature type="transmembrane region" description="Helical" evidence="6">
    <location>
        <begin position="144"/>
        <end position="163"/>
    </location>
</feature>
<dbReference type="KEGG" id="snep:Enr13x_40750"/>
<evidence type="ECO:0000256" key="1">
    <source>
        <dbReference type="ARBA" id="ARBA00004141"/>
    </source>
</evidence>
<feature type="repeat" description="TPR" evidence="5">
    <location>
        <begin position="723"/>
        <end position="756"/>
    </location>
</feature>
<dbReference type="InterPro" id="IPR011990">
    <property type="entry name" value="TPR-like_helical_dom_sf"/>
</dbReference>
<feature type="transmembrane region" description="Helical" evidence="6">
    <location>
        <begin position="210"/>
        <end position="226"/>
    </location>
</feature>